<dbReference type="Proteomes" id="UP000749293">
    <property type="component" value="Unassembled WGS sequence"/>
</dbReference>
<dbReference type="RefSeq" id="XP_035318642.1">
    <property type="nucleotide sequence ID" value="XM_035465377.1"/>
</dbReference>
<dbReference type="AlphaFoldDB" id="A0A9P5D1N1"/>
<evidence type="ECO:0000259" key="2">
    <source>
        <dbReference type="Pfam" id="PF06985"/>
    </source>
</evidence>
<dbReference type="GeneID" id="55969629"/>
<evidence type="ECO:0000256" key="1">
    <source>
        <dbReference type="SAM" id="MobiDB-lite"/>
    </source>
</evidence>
<dbReference type="PANTHER" id="PTHR33112">
    <property type="entry name" value="DOMAIN PROTEIN, PUTATIVE-RELATED"/>
    <property type="match status" value="1"/>
</dbReference>
<dbReference type="OrthoDB" id="5135333at2759"/>
<feature type="region of interest" description="Disordered" evidence="1">
    <location>
        <begin position="41"/>
        <end position="79"/>
    </location>
</feature>
<proteinExistence type="predicted"/>
<dbReference type="InterPro" id="IPR010730">
    <property type="entry name" value="HET"/>
</dbReference>
<evidence type="ECO:0000313" key="3">
    <source>
        <dbReference type="EMBL" id="KAF4119990.1"/>
    </source>
</evidence>
<reference evidence="3" key="1">
    <citation type="submission" date="2020-03" db="EMBL/GenBank/DDBJ databases">
        <title>Site-based positive gene gene selection in Geosmithia morbida across the United States reveals a broad range of putative effectors and factors for local host and environmental adapation.</title>
        <authorList>
            <person name="Onufrak A."/>
            <person name="Murdoch R.W."/>
            <person name="Gazis R."/>
            <person name="Huff M."/>
            <person name="Staton M."/>
            <person name="Klingeman W."/>
            <person name="Hadziabdic D."/>
        </authorList>
    </citation>
    <scope>NUCLEOTIDE SEQUENCE</scope>
    <source>
        <strain evidence="3">1262</strain>
    </source>
</reference>
<feature type="compositionally biased region" description="Basic and acidic residues" evidence="1">
    <location>
        <begin position="44"/>
        <end position="61"/>
    </location>
</feature>
<dbReference type="PANTHER" id="PTHR33112:SF12">
    <property type="entry name" value="HETEROKARYON INCOMPATIBILITY DOMAIN-CONTAINING PROTEIN"/>
    <property type="match status" value="1"/>
</dbReference>
<comment type="caution">
    <text evidence="3">The sequence shown here is derived from an EMBL/GenBank/DDBJ whole genome shotgun (WGS) entry which is preliminary data.</text>
</comment>
<dbReference type="Pfam" id="PF06985">
    <property type="entry name" value="HET"/>
    <property type="match status" value="1"/>
</dbReference>
<keyword evidence="4" id="KW-1185">Reference proteome</keyword>
<evidence type="ECO:0000313" key="4">
    <source>
        <dbReference type="Proteomes" id="UP000749293"/>
    </source>
</evidence>
<name>A0A9P5D1N1_9HYPO</name>
<protein>
    <submittedName>
        <fullName evidence="3">Heterokaryon incompatibility protein (HET)</fullName>
    </submittedName>
</protein>
<sequence>MLLDHPLFSTSSLWRALVMPNLDKLRQRDFGRICRPVLISQNDGGHDGEPSPRPARDHDECTSTTAATDDRGTCPPSMPIRSRRTPELCPACAGIDFGGFLEEEKAEQNLGRLGSYLDDDCPFCSLIFQGVQSHWGKGWTPERLCAESGSPPTLFIQSKSPTAVRKHGRVHYPHPRLLLALDVEAPGYSENRRVIRELDRVKNRHIIAEIEAVHDEEDTSGDDSWLHQCNSHKHTAQARRQMEQGAVDIDFFKSRCGFRLIDVEQECLVLKTEPCTFAALSYVWGRLPTVLKPSEDGSELPILLSTKQSLKRLGAAGGLSQANVRDVEHARLPQTIIDAMEFSRRIGMRYLWIDTLCIVQDDPTDKCFLIQAMDSIYGIATVTYIAVSGGNADAGLRGVSPRRGRPVEATEIMDNGTRHRLSLSPPSLNEEVRTSPWDTRGWTFQEQALSQRCLYFTENELFFNCIECLRREAYDIESAYERPGIKFRTGPPWWTRNLRKDPDPTPYRYLGDLAGTLTAQDYQAAVQAYSRRTLSFPEDVLAAFEGVFNRFSRRSTCDDLVLHQTQGIPVEHMHRAMLWFPSDEAKRRLYGGEASADRFSTWSWASWSGPIEFMFADSMWISRNISLAPAKKIPMHVLIPFWHYGGTDKRFYSQGIWKAACEVTDQADGGDGKVEGECCRSMRYAREKIGLDMDRLLDHARDDTARTVKLVQGQLAFWGACVYARQATLQLKSGRVRQLRIGLHAGEFRFDGGDAEVDEYVAVVTSDTITKPPDTVCILLGLRTRNGPSKRVGLGWIYLSREAGVVPPPWTYKLFKVA</sequence>
<organism evidence="3 4">
    <name type="scientific">Geosmithia morbida</name>
    <dbReference type="NCBI Taxonomy" id="1094350"/>
    <lineage>
        <taxon>Eukaryota</taxon>
        <taxon>Fungi</taxon>
        <taxon>Dikarya</taxon>
        <taxon>Ascomycota</taxon>
        <taxon>Pezizomycotina</taxon>
        <taxon>Sordariomycetes</taxon>
        <taxon>Hypocreomycetidae</taxon>
        <taxon>Hypocreales</taxon>
        <taxon>Bionectriaceae</taxon>
        <taxon>Geosmithia</taxon>
    </lineage>
</organism>
<feature type="domain" description="Heterokaryon incompatibility" evidence="2">
    <location>
        <begin position="277"/>
        <end position="446"/>
    </location>
</feature>
<gene>
    <name evidence="3" type="ORF">GMORB2_3401</name>
</gene>
<dbReference type="EMBL" id="JAANYQ010000019">
    <property type="protein sequence ID" value="KAF4119990.1"/>
    <property type="molecule type" value="Genomic_DNA"/>
</dbReference>
<accession>A0A9P5D1N1</accession>